<dbReference type="EMBL" id="UINC01010210">
    <property type="protein sequence ID" value="SVA45509.1"/>
    <property type="molecule type" value="Genomic_DNA"/>
</dbReference>
<evidence type="ECO:0000256" key="1">
    <source>
        <dbReference type="ARBA" id="ARBA00004496"/>
    </source>
</evidence>
<protein>
    <recommendedName>
        <fullName evidence="4">Lysine--tRNA ligase</fullName>
        <ecNumber evidence="3">6.1.1.6</ecNumber>
    </recommendedName>
    <alternativeName>
        <fullName evidence="11">Lysyl-tRNA synthetase</fullName>
    </alternativeName>
</protein>
<evidence type="ECO:0000256" key="8">
    <source>
        <dbReference type="ARBA" id="ARBA00022840"/>
    </source>
</evidence>
<evidence type="ECO:0000256" key="10">
    <source>
        <dbReference type="ARBA" id="ARBA00023146"/>
    </source>
</evidence>
<dbReference type="PANTHER" id="PTHR37940">
    <property type="entry name" value="LYSINE--TRNA LIGASE"/>
    <property type="match status" value="1"/>
</dbReference>
<dbReference type="GO" id="GO:0005737">
    <property type="term" value="C:cytoplasm"/>
    <property type="evidence" value="ECO:0007669"/>
    <property type="project" value="UniProtKB-SubCell"/>
</dbReference>
<dbReference type="InterPro" id="IPR001412">
    <property type="entry name" value="aa-tRNA-synth_I_CS"/>
</dbReference>
<comment type="subcellular location">
    <subcellularLocation>
        <location evidence="1">Cytoplasm</location>
    </subcellularLocation>
</comment>
<dbReference type="InterPro" id="IPR002904">
    <property type="entry name" value="Lys-tRNA-ligase"/>
</dbReference>
<reference evidence="13" key="1">
    <citation type="submission" date="2018-05" db="EMBL/GenBank/DDBJ databases">
        <authorList>
            <person name="Lanie J.A."/>
            <person name="Ng W.-L."/>
            <person name="Kazmierczak K.M."/>
            <person name="Andrzejewski T.M."/>
            <person name="Davidsen T.M."/>
            <person name="Wayne K.J."/>
            <person name="Tettelin H."/>
            <person name="Glass J.I."/>
            <person name="Rusch D."/>
            <person name="Podicherti R."/>
            <person name="Tsui H.-C.T."/>
            <person name="Winkler M.E."/>
        </authorList>
    </citation>
    <scope>NUCLEOTIDE SEQUENCE</scope>
</reference>
<dbReference type="NCBIfam" id="NF001968">
    <property type="entry name" value="PRK00750.1-2"/>
    <property type="match status" value="1"/>
</dbReference>
<dbReference type="SUPFAM" id="SSF48163">
    <property type="entry name" value="An anticodon-binding domain of class I aminoacyl-tRNA synthetases"/>
    <property type="match status" value="1"/>
</dbReference>
<dbReference type="GO" id="GO:0006430">
    <property type="term" value="P:lysyl-tRNA aminoacylation"/>
    <property type="evidence" value="ECO:0007669"/>
    <property type="project" value="InterPro"/>
</dbReference>
<evidence type="ECO:0000256" key="9">
    <source>
        <dbReference type="ARBA" id="ARBA00022917"/>
    </source>
</evidence>
<keyword evidence="9" id="KW-0648">Protein biosynthesis</keyword>
<keyword evidence="10" id="KW-0030">Aminoacyl-tRNA synthetase</keyword>
<dbReference type="EC" id="6.1.1.6" evidence="3"/>
<dbReference type="NCBIfam" id="TIGR00467">
    <property type="entry name" value="lysS_arch"/>
    <property type="match status" value="1"/>
</dbReference>
<evidence type="ECO:0000256" key="6">
    <source>
        <dbReference type="ARBA" id="ARBA00022598"/>
    </source>
</evidence>
<dbReference type="Pfam" id="PF01921">
    <property type="entry name" value="tRNA-synt_1f"/>
    <property type="match status" value="1"/>
</dbReference>
<evidence type="ECO:0000313" key="13">
    <source>
        <dbReference type="EMBL" id="SVA45509.1"/>
    </source>
</evidence>
<dbReference type="GO" id="GO:0004824">
    <property type="term" value="F:lysine-tRNA ligase activity"/>
    <property type="evidence" value="ECO:0007669"/>
    <property type="project" value="UniProtKB-EC"/>
</dbReference>
<keyword evidence="5" id="KW-0963">Cytoplasm</keyword>
<evidence type="ECO:0000256" key="11">
    <source>
        <dbReference type="ARBA" id="ARBA00030563"/>
    </source>
</evidence>
<evidence type="ECO:0000256" key="2">
    <source>
        <dbReference type="ARBA" id="ARBA00005594"/>
    </source>
</evidence>
<dbReference type="InterPro" id="IPR020751">
    <property type="entry name" value="aa-tRNA-synth_I_codon-bd_sub2"/>
</dbReference>
<evidence type="ECO:0000256" key="4">
    <source>
        <dbReference type="ARBA" id="ARBA00015745"/>
    </source>
</evidence>
<gene>
    <name evidence="13" type="ORF">METZ01_LOCUS98363</name>
</gene>
<comment type="catalytic activity">
    <reaction evidence="12">
        <text>tRNA(Lys) + L-lysine + ATP = L-lysyl-tRNA(Lys) + AMP + diphosphate</text>
        <dbReference type="Rhea" id="RHEA:20792"/>
        <dbReference type="Rhea" id="RHEA-COMP:9696"/>
        <dbReference type="Rhea" id="RHEA-COMP:9697"/>
        <dbReference type="ChEBI" id="CHEBI:30616"/>
        <dbReference type="ChEBI" id="CHEBI:32551"/>
        <dbReference type="ChEBI" id="CHEBI:33019"/>
        <dbReference type="ChEBI" id="CHEBI:78442"/>
        <dbReference type="ChEBI" id="CHEBI:78529"/>
        <dbReference type="ChEBI" id="CHEBI:456215"/>
        <dbReference type="EC" id="6.1.1.6"/>
    </reaction>
</comment>
<dbReference type="PANTHER" id="PTHR37940:SF1">
    <property type="entry name" value="LYSINE--TRNA LIGASE"/>
    <property type="match status" value="1"/>
</dbReference>
<keyword evidence="6" id="KW-0436">Ligase</keyword>
<dbReference type="Gene3D" id="3.40.50.620">
    <property type="entry name" value="HUPs"/>
    <property type="match status" value="2"/>
</dbReference>
<comment type="similarity">
    <text evidence="2">Belongs to the class-I aminoacyl-tRNA synthetase family.</text>
</comment>
<sequence length="518" mass="60100">MKAWPFQEALRIIKNHGDFTNFNIPQKKYILFETGYGPSGLPHIGTFGEVVRTTMVRKALESLIDCETKLFTFSDDMDGLRKIPDNVPNKDMLKKHIGKPLTSIPDPFEKFESFGHHNNALLRFFLDEFNFEYDFVSSTEKYQKGDFDNTLIQILQNHDSILSIILPTLRSERKVTYSPFLPISPISGEVLQVKIEEYRPKTNSIIFVDPANNKKTEIIVTGGNCKLQWKVDWAMRWMALGVDYEMCGKDLTESVELASKICRLMNTQPPVNLIYEMFLDEKGEKISKSVGNGISVNEWLRYASPESLSLYMFQKPKSAKKLFFDVIPKSVDEYFSYLKKFHHDEEKEKFNNPVWHIHDGNPPNVNSEITFNSLINLVSVCNSNEKEVIWGFVREYDASLNAKNNQEFDRLIDYAINFYTDFVMPKKKYIPIDNSNQDIFLDIVSFLKKIDADSSSEDIQTQIYEIGKKYNFTNLRDYFKLIYQVLFGQEQGPRLGSFIKLFGIEKTISLIEDLLKQK</sequence>
<dbReference type="InterPro" id="IPR014729">
    <property type="entry name" value="Rossmann-like_a/b/a_fold"/>
</dbReference>
<proteinExistence type="inferred from homology"/>
<dbReference type="Gene3D" id="1.10.10.350">
    <property type="match status" value="1"/>
</dbReference>
<accession>A0A381VYY2</accession>
<keyword evidence="8" id="KW-0067">ATP-binding</keyword>
<dbReference type="GO" id="GO:0005524">
    <property type="term" value="F:ATP binding"/>
    <property type="evidence" value="ECO:0007669"/>
    <property type="project" value="UniProtKB-KW"/>
</dbReference>
<evidence type="ECO:0000256" key="5">
    <source>
        <dbReference type="ARBA" id="ARBA00022490"/>
    </source>
</evidence>
<dbReference type="SUPFAM" id="SSF52374">
    <property type="entry name" value="Nucleotidylyl transferase"/>
    <property type="match status" value="1"/>
</dbReference>
<name>A0A381VYY2_9ZZZZ</name>
<dbReference type="AlphaFoldDB" id="A0A381VYY2"/>
<dbReference type="PROSITE" id="PS00178">
    <property type="entry name" value="AA_TRNA_LIGASE_I"/>
    <property type="match status" value="1"/>
</dbReference>
<dbReference type="GO" id="GO:0000049">
    <property type="term" value="F:tRNA binding"/>
    <property type="evidence" value="ECO:0007669"/>
    <property type="project" value="InterPro"/>
</dbReference>
<dbReference type="HAMAP" id="MF_00177">
    <property type="entry name" value="Lys_tRNA_synth_class1"/>
    <property type="match status" value="1"/>
</dbReference>
<keyword evidence="7" id="KW-0547">Nucleotide-binding</keyword>
<organism evidence="13">
    <name type="scientific">marine metagenome</name>
    <dbReference type="NCBI Taxonomy" id="408172"/>
    <lineage>
        <taxon>unclassified sequences</taxon>
        <taxon>metagenomes</taxon>
        <taxon>ecological metagenomes</taxon>
    </lineage>
</organism>
<evidence type="ECO:0000256" key="3">
    <source>
        <dbReference type="ARBA" id="ARBA00013166"/>
    </source>
</evidence>
<evidence type="ECO:0000256" key="12">
    <source>
        <dbReference type="ARBA" id="ARBA00048573"/>
    </source>
</evidence>
<dbReference type="InterPro" id="IPR008925">
    <property type="entry name" value="aa_tRNA-synth_I_cd-bd_sf"/>
</dbReference>
<evidence type="ECO:0000256" key="7">
    <source>
        <dbReference type="ARBA" id="ARBA00022741"/>
    </source>
</evidence>